<dbReference type="Pfam" id="PF13469">
    <property type="entry name" value="Sulfotransfer_3"/>
    <property type="match status" value="1"/>
</dbReference>
<proteinExistence type="predicted"/>
<dbReference type="PANTHER" id="PTHR36451:SF1">
    <property type="entry name" value="OMEGA-HYDROXY-BETA-DIHYDROMENAQUINONE-9 SULFOTRANSFERASE STF3"/>
    <property type="match status" value="1"/>
</dbReference>
<dbReference type="EMBL" id="VITF01000016">
    <property type="protein sequence ID" value="TWA62085.1"/>
    <property type="molecule type" value="Genomic_DNA"/>
</dbReference>
<dbReference type="SUPFAM" id="SSF52540">
    <property type="entry name" value="P-loop containing nucleoside triphosphate hydrolases"/>
    <property type="match status" value="1"/>
</dbReference>
<evidence type="ECO:0000313" key="1">
    <source>
        <dbReference type="EMBL" id="TWA62085.1"/>
    </source>
</evidence>
<gene>
    <name evidence="1" type="ORF">FBZ82_11698</name>
</gene>
<organism evidence="1 2">
    <name type="scientific">Azospirillum brasilense</name>
    <dbReference type="NCBI Taxonomy" id="192"/>
    <lineage>
        <taxon>Bacteria</taxon>
        <taxon>Pseudomonadati</taxon>
        <taxon>Pseudomonadota</taxon>
        <taxon>Alphaproteobacteria</taxon>
        <taxon>Rhodospirillales</taxon>
        <taxon>Azospirillaceae</taxon>
        <taxon>Azospirillum</taxon>
    </lineage>
</organism>
<dbReference type="Gene3D" id="3.40.50.300">
    <property type="entry name" value="P-loop containing nucleotide triphosphate hydrolases"/>
    <property type="match status" value="1"/>
</dbReference>
<dbReference type="Proteomes" id="UP000316083">
    <property type="component" value="Unassembled WGS sequence"/>
</dbReference>
<name>A0A560ANZ9_AZOBR</name>
<evidence type="ECO:0000313" key="2">
    <source>
        <dbReference type="Proteomes" id="UP000316083"/>
    </source>
</evidence>
<accession>A0A560ANZ9</accession>
<dbReference type="PANTHER" id="PTHR36451">
    <property type="entry name" value="PAPS-DEPENDENT SULFOTRANSFERASE STF3"/>
    <property type="match status" value="1"/>
</dbReference>
<comment type="caution">
    <text evidence="1">The sequence shown here is derived from an EMBL/GenBank/DDBJ whole genome shotgun (WGS) entry which is preliminary data.</text>
</comment>
<protein>
    <submittedName>
        <fullName evidence="1">Sulfotransferase family protein</fullName>
    </submittedName>
</protein>
<dbReference type="InterPro" id="IPR027417">
    <property type="entry name" value="P-loop_NTPase"/>
</dbReference>
<keyword evidence="1" id="KW-0808">Transferase</keyword>
<dbReference type="InterPro" id="IPR052736">
    <property type="entry name" value="Stf3_sulfotransferase"/>
</dbReference>
<sequence length="375" mass="42171">MGGPTKGRQGWMPIPDHPLYGCDAVTLLAVLARNGGPRGRGWPTALAALASAIGRAPFSLAEAGWVAARRRKTAGLPPPVFILGHWRSGTTHLYNVLSRDPQFGIIDPFAVGLPWDMLGLGSVLRPLLAHALPERRYIDNVPVKADSPQEDEIALANMSPVSFYHGLYFPERFDENLRRGLYFDGCTAAERDAWKRRFLYFLEKVSIAQGGRCILLKNPVYSARVAMMREIWPDARFIHIHRDPRAVFVSTVGFYRTLLARLALQPHGHIDVERVVLDHYPRIMQALIDDTADLPANRFAEVPFERFEQAPLEEAERLYRVLDIPGFAAARPKFEAYLGAVSDYAKNRHRLSDEGRERVDREWAPFVARWGAGVA</sequence>
<dbReference type="GO" id="GO:0016740">
    <property type="term" value="F:transferase activity"/>
    <property type="evidence" value="ECO:0007669"/>
    <property type="project" value="UniProtKB-KW"/>
</dbReference>
<dbReference type="AlphaFoldDB" id="A0A560ANZ9"/>
<reference evidence="1 2" key="1">
    <citation type="submission" date="2019-06" db="EMBL/GenBank/DDBJ databases">
        <title>Genomic Encyclopedia of Type Strains, Phase IV (KMG-V): Genome sequencing to study the core and pangenomes of soil and plant-associated prokaryotes.</title>
        <authorList>
            <person name="Whitman W."/>
        </authorList>
    </citation>
    <scope>NUCLEOTIDE SEQUENCE [LARGE SCALE GENOMIC DNA]</scope>
    <source>
        <strain evidence="1 2">BR 11796</strain>
    </source>
</reference>